<dbReference type="Proteomes" id="UP000035682">
    <property type="component" value="Unplaced"/>
</dbReference>
<dbReference type="GeneID" id="36374996"/>
<feature type="chain" id="PRO_5015030224" evidence="1">
    <location>
        <begin position="20"/>
        <end position="383"/>
    </location>
</feature>
<dbReference type="OMA" id="EQIACMN"/>
<protein>
    <submittedName>
        <fullName evidence="2 4">Uncharacterized protein</fullName>
    </submittedName>
</protein>
<organism evidence="2">
    <name type="scientific">Strongyloides ratti</name>
    <name type="common">Parasitic roundworm</name>
    <dbReference type="NCBI Taxonomy" id="34506"/>
    <lineage>
        <taxon>Eukaryota</taxon>
        <taxon>Metazoa</taxon>
        <taxon>Ecdysozoa</taxon>
        <taxon>Nematoda</taxon>
        <taxon>Chromadorea</taxon>
        <taxon>Rhabditida</taxon>
        <taxon>Tylenchina</taxon>
        <taxon>Panagrolaimomorpha</taxon>
        <taxon>Strongyloidoidea</taxon>
        <taxon>Strongyloididae</taxon>
        <taxon>Strongyloides</taxon>
    </lineage>
</organism>
<dbReference type="RefSeq" id="XP_024501833.1">
    <property type="nucleotide sequence ID" value="XM_024647790.1"/>
</dbReference>
<dbReference type="OrthoDB" id="5836300at2759"/>
<evidence type="ECO:0000313" key="5">
    <source>
        <dbReference type="WormBase" id="SRAE_1000090100"/>
    </source>
</evidence>
<keyword evidence="1" id="KW-0732">Signal</keyword>
<gene>
    <name evidence="2 4 5" type="ORF">SRAE_1000090100</name>
</gene>
<sequence length="383" mass="44013">MKYFIYLFLFIILFNNVKCQYKTFSEAKFDLPENLPSEDPIFQNQRDETNIFIQKPDIKIVNNNLGKPNQLFNTLPQLNLPQINQPLVNGLGFQPITPSLESQKPTGVLYLPEMLQLPSITEVDGMPQTPPLPFENLPKIQHVPTMERKIPKAHIPNILFNKDITDNTVIAHAIPTFKESPIENHRNRFDGVPRIVKPSKTYKNPRNEKSIIPSTIFHDTPSSLLENENNDIKNNEGEGYFLDTYNTTDCPRDSRYVADLFYQKFPKNTLAPGKDIELVNLLGPRLEQCYLKKEKKHWYKVETFLGKIGVNFNDEESCKIGLIQEQIACMNLISYSCQFVQHDYQFRLIAARTVLGEARQAEAGENKCREVVKAIKNILIKSG</sequence>
<dbReference type="WormBase" id="SRAE_1000090100">
    <property type="protein sequence ID" value="SRP10283"/>
    <property type="gene ID" value="WBGene00257501"/>
</dbReference>
<dbReference type="WBParaSite" id="SRAE_1000090100.1">
    <property type="protein sequence ID" value="SRAE_1000090100.1"/>
    <property type="gene ID" value="WBGene00257501"/>
</dbReference>
<dbReference type="EMBL" id="LN609528">
    <property type="protein sequence ID" value="CEF62631.1"/>
    <property type="molecule type" value="Genomic_DNA"/>
</dbReference>
<reference evidence="2" key="2">
    <citation type="submission" date="2014-09" db="EMBL/GenBank/DDBJ databases">
        <authorList>
            <person name="Aslett A.Martin."/>
        </authorList>
    </citation>
    <scope>NUCLEOTIDE SEQUENCE</scope>
    <source>
        <strain evidence="2">ED321 Heterogonic</strain>
    </source>
</reference>
<keyword evidence="3" id="KW-1185">Reference proteome</keyword>
<dbReference type="CTD" id="36374996"/>
<reference evidence="4" key="3">
    <citation type="submission" date="2020-12" db="UniProtKB">
        <authorList>
            <consortium name="WormBaseParasite"/>
        </authorList>
    </citation>
    <scope>IDENTIFICATION</scope>
</reference>
<feature type="signal peptide" evidence="1">
    <location>
        <begin position="1"/>
        <end position="19"/>
    </location>
</feature>
<name>A0A090KYW7_STRRB</name>
<accession>A0A090KYW7</accession>
<evidence type="ECO:0000313" key="3">
    <source>
        <dbReference type="Proteomes" id="UP000035682"/>
    </source>
</evidence>
<evidence type="ECO:0000313" key="2">
    <source>
        <dbReference type="EMBL" id="CEF62631.1"/>
    </source>
</evidence>
<evidence type="ECO:0000313" key="4">
    <source>
        <dbReference type="WBParaSite" id="SRAE_1000090100.1"/>
    </source>
</evidence>
<reference evidence="3" key="1">
    <citation type="submission" date="2014-09" db="EMBL/GenBank/DDBJ databases">
        <authorList>
            <person name="Martin A.A."/>
        </authorList>
    </citation>
    <scope>NUCLEOTIDE SEQUENCE</scope>
    <source>
        <strain evidence="3">ED321</strain>
    </source>
</reference>
<evidence type="ECO:0000256" key="1">
    <source>
        <dbReference type="SAM" id="SignalP"/>
    </source>
</evidence>
<proteinExistence type="predicted"/>
<dbReference type="AlphaFoldDB" id="A0A090KYW7"/>